<dbReference type="InterPro" id="IPR000182">
    <property type="entry name" value="GNAT_dom"/>
</dbReference>
<keyword evidence="3 6" id="KW-0808">Transferase</keyword>
<dbReference type="UniPathway" id="UPA00113">
    <property type="reaction ID" value="UER00529"/>
</dbReference>
<dbReference type="FunFam" id="3.40.630.30:FF:000043">
    <property type="entry name" value="Glucosamine 6-phosphate N-acetyltransferase"/>
    <property type="match status" value="1"/>
</dbReference>
<accession>A0A4E0S0L2</accession>
<dbReference type="PROSITE" id="PS51186">
    <property type="entry name" value="GNAT"/>
    <property type="match status" value="1"/>
</dbReference>
<evidence type="ECO:0000256" key="2">
    <source>
        <dbReference type="ARBA" id="ARBA00006048"/>
    </source>
</evidence>
<evidence type="ECO:0000256" key="3">
    <source>
        <dbReference type="ARBA" id="ARBA00022679"/>
    </source>
</evidence>
<dbReference type="Gene3D" id="3.40.630.30">
    <property type="match status" value="1"/>
</dbReference>
<proteinExistence type="inferred from homology"/>
<evidence type="ECO:0000313" key="8">
    <source>
        <dbReference type="EMBL" id="THD23690.1"/>
    </source>
</evidence>
<keyword evidence="9" id="KW-1185">Reference proteome</keyword>
<dbReference type="EC" id="2.3.1.4" evidence="6"/>
<comment type="catalytic activity">
    <reaction evidence="5 6">
        <text>D-glucosamine 6-phosphate + acetyl-CoA = N-acetyl-D-glucosamine 6-phosphate + CoA + H(+)</text>
        <dbReference type="Rhea" id="RHEA:10292"/>
        <dbReference type="ChEBI" id="CHEBI:15378"/>
        <dbReference type="ChEBI" id="CHEBI:57287"/>
        <dbReference type="ChEBI" id="CHEBI:57288"/>
        <dbReference type="ChEBI" id="CHEBI:57513"/>
        <dbReference type="ChEBI" id="CHEBI:58725"/>
        <dbReference type="EC" id="2.3.1.4"/>
    </reaction>
</comment>
<dbReference type="InterPro" id="IPR039143">
    <property type="entry name" value="GNPNAT1-like"/>
</dbReference>
<dbReference type="AlphaFoldDB" id="A0A4E0S0L2"/>
<dbReference type="GO" id="GO:0004343">
    <property type="term" value="F:glucosamine 6-phosphate N-acetyltransferase activity"/>
    <property type="evidence" value="ECO:0007669"/>
    <property type="project" value="UniProtKB-UniRule"/>
</dbReference>
<sequence length="200" mass="22800">MLVKCYNCSQTRFISDQVFMELFNKSLLEDLAIDDLLNCSTQKFDGDSSKPVLRARPLNSNDYGYLDLLIQLTKVGSVGRYDFEKTFSRMVACPETYFILVIEDETSKLIVAGATLFVEQKFIHECSKRGHIEDVVVDSAYRGNGLGRFLIEALVRIGKHVGCYKITLDCHDDKVAFYKKIGFGLMNNMMYVRFDDHGKS</sequence>
<protein>
    <recommendedName>
        <fullName evidence="6">Glucosamine 6-phosphate N-acetyltransferase</fullName>
        <ecNumber evidence="6">2.3.1.4</ecNumber>
    </recommendedName>
</protein>
<evidence type="ECO:0000256" key="1">
    <source>
        <dbReference type="ARBA" id="ARBA00004832"/>
    </source>
</evidence>
<dbReference type="SUPFAM" id="SSF55729">
    <property type="entry name" value="Acyl-CoA N-acyltransferases (Nat)"/>
    <property type="match status" value="1"/>
</dbReference>
<dbReference type="EMBL" id="JXXN02002000">
    <property type="protein sequence ID" value="THD23690.1"/>
    <property type="molecule type" value="Genomic_DNA"/>
</dbReference>
<dbReference type="Proteomes" id="UP000230066">
    <property type="component" value="Unassembled WGS sequence"/>
</dbReference>
<evidence type="ECO:0000256" key="4">
    <source>
        <dbReference type="ARBA" id="ARBA00023315"/>
    </source>
</evidence>
<evidence type="ECO:0000256" key="6">
    <source>
        <dbReference type="RuleBase" id="RU365086"/>
    </source>
</evidence>
<comment type="similarity">
    <text evidence="2 6">Belongs to the acetyltransferase family. GNA1 subfamily.</text>
</comment>
<gene>
    <name evidence="8" type="ORF">D915_005424</name>
</gene>
<feature type="domain" description="N-acetyltransferase" evidence="7">
    <location>
        <begin position="53"/>
        <end position="200"/>
    </location>
</feature>
<dbReference type="InterPro" id="IPR016181">
    <property type="entry name" value="Acyl_CoA_acyltransferase"/>
</dbReference>
<dbReference type="PANTHER" id="PTHR13355:SF11">
    <property type="entry name" value="GLUCOSAMINE 6-PHOSPHATE N-ACETYLTRANSFERASE"/>
    <property type="match status" value="1"/>
</dbReference>
<comment type="caution">
    <text evidence="8">The sequence shown here is derived from an EMBL/GenBank/DDBJ whole genome shotgun (WGS) entry which is preliminary data.</text>
</comment>
<reference evidence="8" key="1">
    <citation type="submission" date="2019-03" db="EMBL/GenBank/DDBJ databases">
        <title>Improved annotation for the trematode Fasciola hepatica.</title>
        <authorList>
            <person name="Choi Y.-J."/>
            <person name="Martin J."/>
            <person name="Mitreva M."/>
        </authorList>
    </citation>
    <scope>NUCLEOTIDE SEQUENCE [LARGE SCALE GENOMIC DNA]</scope>
</reference>
<evidence type="ECO:0000313" key="9">
    <source>
        <dbReference type="Proteomes" id="UP000230066"/>
    </source>
</evidence>
<evidence type="ECO:0000259" key="7">
    <source>
        <dbReference type="PROSITE" id="PS51186"/>
    </source>
</evidence>
<dbReference type="CDD" id="cd04301">
    <property type="entry name" value="NAT_SF"/>
    <property type="match status" value="1"/>
</dbReference>
<name>A0A4E0S0L2_FASHE</name>
<keyword evidence="4 6" id="KW-0012">Acyltransferase</keyword>
<dbReference type="Pfam" id="PF00583">
    <property type="entry name" value="Acetyltransf_1"/>
    <property type="match status" value="1"/>
</dbReference>
<evidence type="ECO:0000256" key="5">
    <source>
        <dbReference type="ARBA" id="ARBA00048964"/>
    </source>
</evidence>
<dbReference type="PANTHER" id="PTHR13355">
    <property type="entry name" value="GLUCOSAMINE 6-PHOSPHATE N-ACETYLTRANSFERASE"/>
    <property type="match status" value="1"/>
</dbReference>
<dbReference type="GO" id="GO:0006048">
    <property type="term" value="P:UDP-N-acetylglucosamine biosynthetic process"/>
    <property type="evidence" value="ECO:0007669"/>
    <property type="project" value="UniProtKB-UniRule"/>
</dbReference>
<comment type="pathway">
    <text evidence="1 6">Nucleotide-sugar biosynthesis; UDP-N-acetyl-alpha-D-glucosamine biosynthesis; N-acetyl-alpha-D-glucosamine 1-phosphate from alpha-D-glucosamine 6-phosphate (route I): step 1/2.</text>
</comment>
<organism evidence="8 9">
    <name type="scientific">Fasciola hepatica</name>
    <name type="common">Liver fluke</name>
    <dbReference type="NCBI Taxonomy" id="6192"/>
    <lineage>
        <taxon>Eukaryota</taxon>
        <taxon>Metazoa</taxon>
        <taxon>Spiralia</taxon>
        <taxon>Lophotrochozoa</taxon>
        <taxon>Platyhelminthes</taxon>
        <taxon>Trematoda</taxon>
        <taxon>Digenea</taxon>
        <taxon>Plagiorchiida</taxon>
        <taxon>Echinostomata</taxon>
        <taxon>Echinostomatoidea</taxon>
        <taxon>Fasciolidae</taxon>
        <taxon>Fasciola</taxon>
    </lineage>
</organism>